<evidence type="ECO:0000256" key="7">
    <source>
        <dbReference type="PROSITE-ProRule" id="PRU10137"/>
    </source>
</evidence>
<dbReference type="Proteomes" id="UP000256708">
    <property type="component" value="Unassembled WGS sequence"/>
</dbReference>
<dbReference type="InterPro" id="IPR050639">
    <property type="entry name" value="SSR_resolvase"/>
</dbReference>
<evidence type="ECO:0000256" key="5">
    <source>
        <dbReference type="ARBA" id="ARBA00023172"/>
    </source>
</evidence>
<dbReference type="AlphaFoldDB" id="A0A3D8LEW4"/>
<comment type="similarity">
    <text evidence="1">Belongs to the site-specific recombinase resolvase family.</text>
</comment>
<dbReference type="SUPFAM" id="SSF53041">
    <property type="entry name" value="Resolvase-like"/>
    <property type="match status" value="1"/>
</dbReference>
<protein>
    <submittedName>
        <fullName evidence="9">Recombinase family protein</fullName>
    </submittedName>
</protein>
<dbReference type="OrthoDB" id="9797501at2"/>
<evidence type="ECO:0000256" key="1">
    <source>
        <dbReference type="ARBA" id="ARBA00009913"/>
    </source>
</evidence>
<organism evidence="9 10">
    <name type="scientific">Pontibacter diazotrophicus</name>
    <dbReference type="NCBI Taxonomy" id="1400979"/>
    <lineage>
        <taxon>Bacteria</taxon>
        <taxon>Pseudomonadati</taxon>
        <taxon>Bacteroidota</taxon>
        <taxon>Cytophagia</taxon>
        <taxon>Cytophagales</taxon>
        <taxon>Hymenobacteraceae</taxon>
        <taxon>Pontibacter</taxon>
    </lineage>
</organism>
<dbReference type="InterPro" id="IPR036162">
    <property type="entry name" value="Resolvase-like_N_sf"/>
</dbReference>
<dbReference type="Gene3D" id="1.10.10.60">
    <property type="entry name" value="Homeodomain-like"/>
    <property type="match status" value="1"/>
</dbReference>
<dbReference type="EMBL" id="QRGR01000008">
    <property type="protein sequence ID" value="RDV15472.1"/>
    <property type="molecule type" value="Genomic_DNA"/>
</dbReference>
<dbReference type="RefSeq" id="WP_115565067.1">
    <property type="nucleotide sequence ID" value="NZ_QRGR01000008.1"/>
</dbReference>
<dbReference type="PANTHER" id="PTHR30461:SF2">
    <property type="entry name" value="SERINE RECOMBINASE PINE-RELATED"/>
    <property type="match status" value="1"/>
</dbReference>
<evidence type="ECO:0000256" key="2">
    <source>
        <dbReference type="ARBA" id="ARBA00022908"/>
    </source>
</evidence>
<dbReference type="PROSITE" id="PS00397">
    <property type="entry name" value="RECOMBINASES_1"/>
    <property type="match status" value="1"/>
</dbReference>
<evidence type="ECO:0000256" key="4">
    <source>
        <dbReference type="ARBA" id="ARBA00023125"/>
    </source>
</evidence>
<dbReference type="CDD" id="cd03768">
    <property type="entry name" value="SR_ResInv"/>
    <property type="match status" value="1"/>
</dbReference>
<dbReference type="SUPFAM" id="SSF46689">
    <property type="entry name" value="Homeodomain-like"/>
    <property type="match status" value="1"/>
</dbReference>
<dbReference type="PANTHER" id="PTHR30461">
    <property type="entry name" value="DNA-INVERTASE FROM LAMBDOID PROPHAGE"/>
    <property type="match status" value="1"/>
</dbReference>
<dbReference type="PROSITE" id="PS51736">
    <property type="entry name" value="RECOMBINASES_3"/>
    <property type="match status" value="1"/>
</dbReference>
<dbReference type="FunFam" id="3.40.50.1390:FF:000001">
    <property type="entry name" value="DNA recombinase"/>
    <property type="match status" value="1"/>
</dbReference>
<feature type="active site" description="O-(5'-phospho-DNA)-serine intermediate" evidence="6 7">
    <location>
        <position position="9"/>
    </location>
</feature>
<dbReference type="SMART" id="SM00857">
    <property type="entry name" value="Resolvase"/>
    <property type="match status" value="1"/>
</dbReference>
<dbReference type="GO" id="GO:0015074">
    <property type="term" value="P:DNA integration"/>
    <property type="evidence" value="ECO:0007669"/>
    <property type="project" value="UniProtKB-KW"/>
</dbReference>
<reference evidence="10" key="1">
    <citation type="submission" date="2018-08" db="EMBL/GenBank/DDBJ databases">
        <authorList>
            <person name="Liu Z.-W."/>
            <person name="Du Z.-J."/>
        </authorList>
    </citation>
    <scope>NUCLEOTIDE SEQUENCE [LARGE SCALE GENOMIC DNA]</scope>
    <source>
        <strain evidence="10">H4X</strain>
    </source>
</reference>
<dbReference type="GO" id="GO:0000150">
    <property type="term" value="F:DNA strand exchange activity"/>
    <property type="evidence" value="ECO:0007669"/>
    <property type="project" value="UniProtKB-KW"/>
</dbReference>
<keyword evidence="5" id="KW-0233">DNA recombination</keyword>
<evidence type="ECO:0000256" key="3">
    <source>
        <dbReference type="ARBA" id="ARBA00023100"/>
    </source>
</evidence>
<proteinExistence type="inferred from homology"/>
<dbReference type="InterPro" id="IPR006120">
    <property type="entry name" value="Resolvase_HTH_dom"/>
</dbReference>
<gene>
    <name evidence="9" type="ORF">DXT99_08225</name>
</gene>
<keyword evidence="2" id="KW-0229">DNA integration</keyword>
<dbReference type="InterPro" id="IPR009057">
    <property type="entry name" value="Homeodomain-like_sf"/>
</dbReference>
<evidence type="ECO:0000256" key="6">
    <source>
        <dbReference type="PIRSR" id="PIRSR606118-50"/>
    </source>
</evidence>
<evidence type="ECO:0000259" key="8">
    <source>
        <dbReference type="PROSITE" id="PS51736"/>
    </source>
</evidence>
<sequence>MKIGYARVSTQDQKLELQLDALTQHGCGQIFREKKSGKSKERPELEKMISQLRSGDTVVVWKLDRLGRSLRDLIDLVAEFKERGVEFISLQDGINTATPTGRFTFNIFASLAEFEREIIRERTKAGLESANARGKKGGRPTGLSKAAMEKAKSARILFDSGTKTVEEIAKILGIGRATCYRYIQSTGEAV</sequence>
<dbReference type="Pfam" id="PF02796">
    <property type="entry name" value="HTH_7"/>
    <property type="match status" value="1"/>
</dbReference>
<dbReference type="GO" id="GO:0003677">
    <property type="term" value="F:DNA binding"/>
    <property type="evidence" value="ECO:0007669"/>
    <property type="project" value="UniProtKB-KW"/>
</dbReference>
<evidence type="ECO:0000313" key="10">
    <source>
        <dbReference type="Proteomes" id="UP000256708"/>
    </source>
</evidence>
<keyword evidence="4" id="KW-0238">DNA-binding</keyword>
<dbReference type="Pfam" id="PF00239">
    <property type="entry name" value="Resolvase"/>
    <property type="match status" value="1"/>
</dbReference>
<keyword evidence="3" id="KW-0230">DNA invertase</keyword>
<name>A0A3D8LEW4_9BACT</name>
<dbReference type="InterPro" id="IPR006119">
    <property type="entry name" value="Resolv_N"/>
</dbReference>
<accession>A0A3D8LEW4</accession>
<feature type="domain" description="Resolvase/invertase-type recombinase catalytic" evidence="8">
    <location>
        <begin position="1"/>
        <end position="134"/>
    </location>
</feature>
<dbReference type="PROSITE" id="PS00398">
    <property type="entry name" value="RECOMBINASES_2"/>
    <property type="match status" value="1"/>
</dbReference>
<dbReference type="InterPro" id="IPR006118">
    <property type="entry name" value="Recombinase_CS"/>
</dbReference>
<evidence type="ECO:0000313" key="9">
    <source>
        <dbReference type="EMBL" id="RDV15472.1"/>
    </source>
</evidence>
<comment type="caution">
    <text evidence="9">The sequence shown here is derived from an EMBL/GenBank/DDBJ whole genome shotgun (WGS) entry which is preliminary data.</text>
</comment>
<keyword evidence="10" id="KW-1185">Reference proteome</keyword>
<dbReference type="Gene3D" id="3.40.50.1390">
    <property type="entry name" value="Resolvase, N-terminal catalytic domain"/>
    <property type="match status" value="1"/>
</dbReference>